<dbReference type="HOGENOM" id="CLU_025810_5_2_1"/>
<dbReference type="InterPro" id="IPR016193">
    <property type="entry name" value="Cytidine_deaminase-like"/>
</dbReference>
<dbReference type="Gene3D" id="3.40.140.10">
    <property type="entry name" value="Cytidine Deaminase, domain 2"/>
    <property type="match status" value="1"/>
</dbReference>
<dbReference type="InterPro" id="IPR016192">
    <property type="entry name" value="APOBEC/CMP_deaminase_Zn-bd"/>
</dbReference>
<sequence>MSSSTNSHSGDEKACTIAPGQVLEASQATTEQLLRHAVELARQGVRKRAGGPFGAVIVRKLPASEHSGKQFVEILASGHNCVLKTQDPTAHAEMVVLREAAQRLKRRNLSDCELYTSCFPCAMCYGAIWWAKIPRFWYASRSEDAAGAGFDDARIYECLRGTGHADLRGEHVTIAEHHEPFEEYLDALKHGLSELY</sequence>
<protein>
    <submittedName>
        <fullName evidence="4">Similar to cytidine deaminase</fullName>
    </submittedName>
</protein>
<reference evidence="4 5" key="2">
    <citation type="journal article" date="2007" name="BMC Biol.">
        <title>A 100%-complete sequence reveals unusually simple genomic features in the hot-spring red alga Cyanidioschyzon merolae.</title>
        <authorList>
            <person name="Nozaki H."/>
            <person name="Takano H."/>
            <person name="Misumi O."/>
            <person name="Terasawa K."/>
            <person name="Matsuzaki M."/>
            <person name="Maruyama S."/>
            <person name="Nishida K."/>
            <person name="Yagisawa F."/>
            <person name="Yoshida Y."/>
            <person name="Fujiwara T."/>
            <person name="Takio S."/>
            <person name="Tamura K."/>
            <person name="Chung S.J."/>
            <person name="Nakamura S."/>
            <person name="Kuroiwa H."/>
            <person name="Tanaka K."/>
            <person name="Sato N."/>
            <person name="Kuroiwa T."/>
        </authorList>
    </citation>
    <scope>NUCLEOTIDE SEQUENCE [LARGE SCALE GENOMIC DNA]</scope>
    <source>
        <strain evidence="4 5">10D</strain>
    </source>
</reference>
<feature type="domain" description="CMP/dCMP-type deaminase" evidence="3">
    <location>
        <begin position="28"/>
        <end position="150"/>
    </location>
</feature>
<dbReference type="InterPro" id="IPR002125">
    <property type="entry name" value="CMP_dCMP_dom"/>
</dbReference>
<dbReference type="GO" id="GO:0047974">
    <property type="term" value="F:guanosine deaminase activity"/>
    <property type="evidence" value="ECO:0007669"/>
    <property type="project" value="TreeGrafter"/>
</dbReference>
<evidence type="ECO:0000313" key="5">
    <source>
        <dbReference type="Proteomes" id="UP000007014"/>
    </source>
</evidence>
<dbReference type="PROSITE" id="PS51747">
    <property type="entry name" value="CYT_DCMP_DEAMINASES_2"/>
    <property type="match status" value="1"/>
</dbReference>
<dbReference type="RefSeq" id="XP_005537652.1">
    <property type="nucleotide sequence ID" value="XM_005537595.1"/>
</dbReference>
<dbReference type="STRING" id="280699.M1UUQ3"/>
<organism evidence="4 5">
    <name type="scientific">Cyanidioschyzon merolae (strain NIES-3377 / 10D)</name>
    <name type="common">Unicellular red alga</name>
    <dbReference type="NCBI Taxonomy" id="280699"/>
    <lineage>
        <taxon>Eukaryota</taxon>
        <taxon>Rhodophyta</taxon>
        <taxon>Bangiophyceae</taxon>
        <taxon>Cyanidiales</taxon>
        <taxon>Cyanidiaceae</taxon>
        <taxon>Cyanidioschyzon</taxon>
    </lineage>
</organism>
<dbReference type="CDD" id="cd01285">
    <property type="entry name" value="nucleoside_deaminase"/>
    <property type="match status" value="1"/>
</dbReference>
<keyword evidence="2" id="KW-0862">Zinc</keyword>
<dbReference type="OMA" id="NIGADMK"/>
<dbReference type="EMBL" id="AP006497">
    <property type="protein sequence ID" value="BAM81616.1"/>
    <property type="molecule type" value="Genomic_DNA"/>
</dbReference>
<dbReference type="GeneID" id="16995755"/>
<evidence type="ECO:0000256" key="1">
    <source>
        <dbReference type="ARBA" id="ARBA00022723"/>
    </source>
</evidence>
<dbReference type="OrthoDB" id="408702at2759"/>
<dbReference type="Gramene" id="CMO275CT">
    <property type="protein sequence ID" value="CMO275CT"/>
    <property type="gene ID" value="CMO275C"/>
</dbReference>
<dbReference type="KEGG" id="cme:CYME_CMO275C"/>
<dbReference type="PROSITE" id="PS00903">
    <property type="entry name" value="CYT_DCMP_DEAMINASES_1"/>
    <property type="match status" value="1"/>
</dbReference>
<keyword evidence="1" id="KW-0479">Metal-binding</keyword>
<dbReference type="PANTHER" id="PTHR11079">
    <property type="entry name" value="CYTOSINE DEAMINASE FAMILY MEMBER"/>
    <property type="match status" value="1"/>
</dbReference>
<reference evidence="4 5" key="1">
    <citation type="journal article" date="2004" name="Nature">
        <title>Genome sequence of the ultrasmall unicellular red alga Cyanidioschyzon merolae 10D.</title>
        <authorList>
            <person name="Matsuzaki M."/>
            <person name="Misumi O."/>
            <person name="Shin-i T."/>
            <person name="Maruyama S."/>
            <person name="Takahara M."/>
            <person name="Miyagishima S."/>
            <person name="Mori T."/>
            <person name="Nishida K."/>
            <person name="Yagisawa F."/>
            <person name="Nishida K."/>
            <person name="Yoshida Y."/>
            <person name="Nishimura Y."/>
            <person name="Nakao S."/>
            <person name="Kobayashi T."/>
            <person name="Momoyama Y."/>
            <person name="Higashiyama T."/>
            <person name="Minoda A."/>
            <person name="Sano M."/>
            <person name="Nomoto H."/>
            <person name="Oishi K."/>
            <person name="Hayashi H."/>
            <person name="Ohta F."/>
            <person name="Nishizaka S."/>
            <person name="Haga S."/>
            <person name="Miura S."/>
            <person name="Morishita T."/>
            <person name="Kabeya Y."/>
            <person name="Terasawa K."/>
            <person name="Suzuki Y."/>
            <person name="Ishii Y."/>
            <person name="Asakawa S."/>
            <person name="Takano H."/>
            <person name="Ohta N."/>
            <person name="Kuroiwa H."/>
            <person name="Tanaka K."/>
            <person name="Shimizu N."/>
            <person name="Sugano S."/>
            <person name="Sato N."/>
            <person name="Nozaki H."/>
            <person name="Ogasawara N."/>
            <person name="Kohara Y."/>
            <person name="Kuroiwa T."/>
        </authorList>
    </citation>
    <scope>NUCLEOTIDE SEQUENCE [LARGE SCALE GENOMIC DNA]</scope>
    <source>
        <strain evidence="4 5">10D</strain>
    </source>
</reference>
<accession>M1UUQ3</accession>
<dbReference type="Pfam" id="PF00383">
    <property type="entry name" value="dCMP_cyt_deam_1"/>
    <property type="match status" value="1"/>
</dbReference>
<dbReference type="eggNOG" id="KOG1018">
    <property type="taxonomic scope" value="Eukaryota"/>
</dbReference>
<evidence type="ECO:0000256" key="2">
    <source>
        <dbReference type="ARBA" id="ARBA00022833"/>
    </source>
</evidence>
<evidence type="ECO:0000259" key="3">
    <source>
        <dbReference type="PROSITE" id="PS51747"/>
    </source>
</evidence>
<dbReference type="Proteomes" id="UP000007014">
    <property type="component" value="Chromosome 15"/>
</dbReference>
<evidence type="ECO:0000313" key="4">
    <source>
        <dbReference type="EMBL" id="BAM81616.1"/>
    </source>
</evidence>
<keyword evidence="5" id="KW-1185">Reference proteome</keyword>
<name>M1UUQ3_CYAM1</name>
<dbReference type="SUPFAM" id="SSF53927">
    <property type="entry name" value="Cytidine deaminase-like"/>
    <property type="match status" value="1"/>
</dbReference>
<gene>
    <name evidence="4" type="ORF">CYME_CMO275C</name>
</gene>
<dbReference type="PANTHER" id="PTHR11079:SF161">
    <property type="entry name" value="CMP_DCMP-TYPE DEAMINASE DOMAIN-CONTAINING PROTEIN"/>
    <property type="match status" value="1"/>
</dbReference>
<proteinExistence type="predicted"/>
<dbReference type="GO" id="GO:0008270">
    <property type="term" value="F:zinc ion binding"/>
    <property type="evidence" value="ECO:0007669"/>
    <property type="project" value="InterPro"/>
</dbReference>
<dbReference type="GO" id="GO:0006152">
    <property type="term" value="P:purine nucleoside catabolic process"/>
    <property type="evidence" value="ECO:0007669"/>
    <property type="project" value="TreeGrafter"/>
</dbReference>
<dbReference type="AlphaFoldDB" id="M1UUQ3"/>